<sequence length="217" mass="24199">MTVADNQVILGFDFLSKHKCSLDLEKEILRVGNKSIKCNSESAEQSFCRIRVAEKVFVSGESEIAIKSFVEGDSFDDCLVLIEPVSPSMSEPGLLMARTIAKSKYGFVPLRLINISKQPQVLQKNTHSAVCEPVSSIYSSEGEYGEIHKICVEKVLNVELPEYMEPILKSCDGLSNEQMIRIKQLLAKHLNVFAKSKTDLGRTDLITHKINTGNQHL</sequence>
<accession>A0A6J8DIF1</accession>
<evidence type="ECO:0000313" key="2">
    <source>
        <dbReference type="Proteomes" id="UP000507470"/>
    </source>
</evidence>
<proteinExistence type="predicted"/>
<dbReference type="Proteomes" id="UP000507470">
    <property type="component" value="Unassembled WGS sequence"/>
</dbReference>
<evidence type="ECO:0000313" key="1">
    <source>
        <dbReference type="EMBL" id="CAC5407815.1"/>
    </source>
</evidence>
<dbReference type="OrthoDB" id="6156608at2759"/>
<gene>
    <name evidence="1" type="ORF">MCOR_41252</name>
</gene>
<name>A0A6J8DIF1_MYTCO</name>
<protein>
    <submittedName>
        <fullName evidence="1">Uncharacterized protein</fullName>
    </submittedName>
</protein>
<dbReference type="EMBL" id="CACVKT020007423">
    <property type="protein sequence ID" value="CAC5407815.1"/>
    <property type="molecule type" value="Genomic_DNA"/>
</dbReference>
<keyword evidence="2" id="KW-1185">Reference proteome</keyword>
<dbReference type="AlphaFoldDB" id="A0A6J8DIF1"/>
<dbReference type="Gene3D" id="2.40.70.10">
    <property type="entry name" value="Acid Proteases"/>
    <property type="match status" value="1"/>
</dbReference>
<reference evidence="1 2" key="1">
    <citation type="submission" date="2020-06" db="EMBL/GenBank/DDBJ databases">
        <authorList>
            <person name="Li R."/>
            <person name="Bekaert M."/>
        </authorList>
    </citation>
    <scope>NUCLEOTIDE SEQUENCE [LARGE SCALE GENOMIC DNA]</scope>
    <source>
        <strain evidence="2">wild</strain>
    </source>
</reference>
<dbReference type="InterPro" id="IPR021109">
    <property type="entry name" value="Peptidase_aspartic_dom_sf"/>
</dbReference>
<organism evidence="1 2">
    <name type="scientific">Mytilus coruscus</name>
    <name type="common">Sea mussel</name>
    <dbReference type="NCBI Taxonomy" id="42192"/>
    <lineage>
        <taxon>Eukaryota</taxon>
        <taxon>Metazoa</taxon>
        <taxon>Spiralia</taxon>
        <taxon>Lophotrochozoa</taxon>
        <taxon>Mollusca</taxon>
        <taxon>Bivalvia</taxon>
        <taxon>Autobranchia</taxon>
        <taxon>Pteriomorphia</taxon>
        <taxon>Mytilida</taxon>
        <taxon>Mytiloidea</taxon>
        <taxon>Mytilidae</taxon>
        <taxon>Mytilinae</taxon>
        <taxon>Mytilus</taxon>
    </lineage>
</organism>